<dbReference type="EMBL" id="JAAKZI010000015">
    <property type="protein sequence ID" value="NGN83800.1"/>
    <property type="molecule type" value="Genomic_DNA"/>
</dbReference>
<evidence type="ECO:0000313" key="3">
    <source>
        <dbReference type="Proteomes" id="UP000479226"/>
    </source>
</evidence>
<feature type="transmembrane region" description="Helical" evidence="1">
    <location>
        <begin position="42"/>
        <end position="65"/>
    </location>
</feature>
<feature type="transmembrane region" description="Helical" evidence="1">
    <location>
        <begin position="71"/>
        <end position="98"/>
    </location>
</feature>
<dbReference type="Proteomes" id="UP000479226">
    <property type="component" value="Unassembled WGS sequence"/>
</dbReference>
<evidence type="ECO:0000256" key="1">
    <source>
        <dbReference type="SAM" id="Phobius"/>
    </source>
</evidence>
<protein>
    <recommendedName>
        <fullName evidence="4">Nicotinamide mononucleotide transporter</fullName>
    </recommendedName>
</protein>
<feature type="transmembrane region" description="Helical" evidence="1">
    <location>
        <begin position="205"/>
        <end position="224"/>
    </location>
</feature>
<accession>A0ABX0DEJ5</accession>
<feature type="transmembrane region" description="Helical" evidence="1">
    <location>
        <begin position="119"/>
        <end position="139"/>
    </location>
</feature>
<feature type="transmembrane region" description="Helical" evidence="1">
    <location>
        <begin position="181"/>
        <end position="199"/>
    </location>
</feature>
<keyword evidence="1" id="KW-1133">Transmembrane helix</keyword>
<evidence type="ECO:0008006" key="4">
    <source>
        <dbReference type="Google" id="ProtNLM"/>
    </source>
</evidence>
<keyword evidence="3" id="KW-1185">Reference proteome</keyword>
<dbReference type="RefSeq" id="WP_165182031.1">
    <property type="nucleotide sequence ID" value="NZ_JAAKZI010000015.1"/>
</dbReference>
<keyword evidence="1" id="KW-0472">Membrane</keyword>
<gene>
    <name evidence="2" type="ORF">G6N77_10065</name>
</gene>
<name>A0ABX0DEJ5_9MICC</name>
<feature type="transmembrane region" description="Helical" evidence="1">
    <location>
        <begin position="151"/>
        <end position="174"/>
    </location>
</feature>
<feature type="transmembrane region" description="Helical" evidence="1">
    <location>
        <begin position="12"/>
        <end position="35"/>
    </location>
</feature>
<sequence length="234" mass="24923">MDILFGPIFNPLQAFSLVLKILGVLIMCASEAFLARRNEVGWWLAMGSFALEIPGAMLTLPYALFGSAPELLAYGVSVSLTSLVGVGASIYGLSRFWRAPANGPLVRRIALRTFRPRDLVAPALVALLYAVCYVLPLVVLERVLAASRSLAGLPLAQLLLSGFCIGLLVGGLAGLARRSRWAWLLVAVSSLVSLLGVAAATQGSVLVFLFMAQAVLALYGFVVWGRFRAVSGSR</sequence>
<comment type="caution">
    <text evidence="2">The sequence shown here is derived from an EMBL/GenBank/DDBJ whole genome shotgun (WGS) entry which is preliminary data.</text>
</comment>
<reference evidence="2 3" key="1">
    <citation type="submission" date="2020-02" db="EMBL/GenBank/DDBJ databases">
        <title>Genome sequence of the type strain DSM 27180 of Arthrobacter silviterrae.</title>
        <authorList>
            <person name="Gao J."/>
            <person name="Sun J."/>
        </authorList>
    </citation>
    <scope>NUCLEOTIDE SEQUENCE [LARGE SCALE GENOMIC DNA]</scope>
    <source>
        <strain evidence="2 3">DSM 27180</strain>
    </source>
</reference>
<evidence type="ECO:0000313" key="2">
    <source>
        <dbReference type="EMBL" id="NGN83800.1"/>
    </source>
</evidence>
<organism evidence="2 3">
    <name type="scientific">Arthrobacter silviterrae</name>
    <dbReference type="NCBI Taxonomy" id="2026658"/>
    <lineage>
        <taxon>Bacteria</taxon>
        <taxon>Bacillati</taxon>
        <taxon>Actinomycetota</taxon>
        <taxon>Actinomycetes</taxon>
        <taxon>Micrococcales</taxon>
        <taxon>Micrococcaceae</taxon>
        <taxon>Arthrobacter</taxon>
    </lineage>
</organism>
<proteinExistence type="predicted"/>
<keyword evidence="1" id="KW-0812">Transmembrane</keyword>